<evidence type="ECO:0000313" key="2">
    <source>
        <dbReference type="Proteomes" id="UP000000493"/>
    </source>
</evidence>
<gene>
    <name evidence="1" type="ordered locus">Runsl_0547</name>
</gene>
<dbReference type="AlphaFoldDB" id="A0A7U3ZGZ7"/>
<name>A0A7U3ZGZ7_RUNSL</name>
<evidence type="ECO:0008006" key="3">
    <source>
        <dbReference type="Google" id="ProtNLM"/>
    </source>
</evidence>
<sequence length="153" mass="17706">MTSRLFPLFFIFTIGITACHRPADNVQDAQTRLTSVPKWQIQEILMDEAPLFKDGKHIPHISGVQFDTYMEWVRFLPDGSFEGHFVGAATTQKFQWEAYPKQNVIALRDTATKTGGWNIYPRNVYEDSFEMETRSSVYDPPRVTKLTLKFKPL</sequence>
<keyword evidence="2" id="KW-1185">Reference proteome</keyword>
<dbReference type="EMBL" id="CP002859">
    <property type="protein sequence ID" value="AEI46990.1"/>
    <property type="molecule type" value="Genomic_DNA"/>
</dbReference>
<protein>
    <recommendedName>
        <fullName evidence="3">Lipocalin-like domain-containing protein</fullName>
    </recommendedName>
</protein>
<dbReference type="KEGG" id="rsi:Runsl_0547"/>
<accession>A0A7U3ZGZ7</accession>
<dbReference type="Proteomes" id="UP000000493">
    <property type="component" value="Chromosome"/>
</dbReference>
<evidence type="ECO:0000313" key="1">
    <source>
        <dbReference type="EMBL" id="AEI46990.1"/>
    </source>
</evidence>
<proteinExistence type="predicted"/>
<dbReference type="RefSeq" id="WP_013926314.1">
    <property type="nucleotide sequence ID" value="NC_015703.1"/>
</dbReference>
<organism evidence="1 2">
    <name type="scientific">Runella slithyformis (strain ATCC 29530 / DSM 19594 / LMG 11500 / NCIMB 11436 / LSU 4)</name>
    <dbReference type="NCBI Taxonomy" id="761193"/>
    <lineage>
        <taxon>Bacteria</taxon>
        <taxon>Pseudomonadati</taxon>
        <taxon>Bacteroidota</taxon>
        <taxon>Cytophagia</taxon>
        <taxon>Cytophagales</taxon>
        <taxon>Spirosomataceae</taxon>
        <taxon>Runella</taxon>
    </lineage>
</organism>
<reference evidence="2" key="1">
    <citation type="submission" date="2011-06" db="EMBL/GenBank/DDBJ databases">
        <title>The complete genome of chromosome of Runella slithyformis DSM 19594.</title>
        <authorList>
            <consortium name="US DOE Joint Genome Institute (JGI-PGF)"/>
            <person name="Lucas S."/>
            <person name="Han J."/>
            <person name="Lapidus A."/>
            <person name="Bruce D."/>
            <person name="Goodwin L."/>
            <person name="Pitluck S."/>
            <person name="Peters L."/>
            <person name="Kyrpides N."/>
            <person name="Mavromatis K."/>
            <person name="Ivanova N."/>
            <person name="Ovchinnikova G."/>
            <person name="Zhang X."/>
            <person name="Misra M."/>
            <person name="Detter J.C."/>
            <person name="Tapia R."/>
            <person name="Han C."/>
            <person name="Land M."/>
            <person name="Hauser L."/>
            <person name="Markowitz V."/>
            <person name="Cheng J.-F."/>
            <person name="Hugenholtz P."/>
            <person name="Woyke T."/>
            <person name="Wu D."/>
            <person name="Tindall B."/>
            <person name="Faehrich R."/>
            <person name="Brambilla E."/>
            <person name="Klenk H.-P."/>
            <person name="Eisen J.A."/>
        </authorList>
    </citation>
    <scope>NUCLEOTIDE SEQUENCE [LARGE SCALE GENOMIC DNA]</scope>
    <source>
        <strain evidence="2">ATCC 29530 / DSM 19594 / LMG 11500 / NCIMB 11436 / LSU 4</strain>
    </source>
</reference>
<dbReference type="PROSITE" id="PS51257">
    <property type="entry name" value="PROKAR_LIPOPROTEIN"/>
    <property type="match status" value="1"/>
</dbReference>
<reference evidence="1 2" key="2">
    <citation type="journal article" date="2012" name="Stand. Genomic Sci.">
        <title>Complete genome sequence of the aquatic bacterium Runella slithyformis type strain (LSU 4(T)).</title>
        <authorList>
            <person name="Copeland A."/>
            <person name="Zhang X."/>
            <person name="Misra M."/>
            <person name="Lapidus A."/>
            <person name="Nolan M."/>
            <person name="Lucas S."/>
            <person name="Deshpande S."/>
            <person name="Cheng J.F."/>
            <person name="Tapia R."/>
            <person name="Goodwin L.A."/>
            <person name="Pitluck S."/>
            <person name="Liolios K."/>
            <person name="Pagani I."/>
            <person name="Ivanova N."/>
            <person name="Mikhailova N."/>
            <person name="Pati A."/>
            <person name="Chen A."/>
            <person name="Palaniappan K."/>
            <person name="Land M."/>
            <person name="Hauser L."/>
            <person name="Pan C."/>
            <person name="Jeffries C.D."/>
            <person name="Detter J.C."/>
            <person name="Brambilla E.M."/>
            <person name="Rohde M."/>
            <person name="Djao O.D."/>
            <person name="Goker M."/>
            <person name="Sikorski J."/>
            <person name="Tindall B.J."/>
            <person name="Woyke T."/>
            <person name="Bristow J."/>
            <person name="Eisen J.A."/>
            <person name="Markowitz V."/>
            <person name="Hugenholtz P."/>
            <person name="Kyrpides N.C."/>
            <person name="Klenk H.P."/>
            <person name="Mavromatis K."/>
        </authorList>
    </citation>
    <scope>NUCLEOTIDE SEQUENCE [LARGE SCALE GENOMIC DNA]</scope>
    <source>
        <strain evidence="2">ATCC 29530 / DSM 19594 / LMG 11500 / NCIMB 11436 / LSU 4</strain>
    </source>
</reference>